<dbReference type="Gene3D" id="3.40.50.1460">
    <property type="match status" value="1"/>
</dbReference>
<dbReference type="PROSITE" id="PS01121">
    <property type="entry name" value="CASPASE_HIS"/>
    <property type="match status" value="1"/>
</dbReference>
<dbReference type="PROSITE" id="PS50207">
    <property type="entry name" value="CASPASE_P10"/>
    <property type="match status" value="1"/>
</dbReference>
<comment type="caution">
    <text evidence="9">The sequence shown here is derived from an EMBL/GenBank/DDBJ whole genome shotgun (WGS) entry which is preliminary data.</text>
</comment>
<evidence type="ECO:0000259" key="8">
    <source>
        <dbReference type="PROSITE" id="PS50208"/>
    </source>
</evidence>
<dbReference type="PANTHER" id="PTHR47901:SF8">
    <property type="entry name" value="CASPASE-3"/>
    <property type="match status" value="1"/>
</dbReference>
<accession>A0A267GHH6</accession>
<dbReference type="InterPro" id="IPR016129">
    <property type="entry name" value="Caspase_his_AS"/>
</dbReference>
<dbReference type="GO" id="GO:0006915">
    <property type="term" value="P:apoptotic process"/>
    <property type="evidence" value="ECO:0007669"/>
    <property type="project" value="UniProtKB-KW"/>
</dbReference>
<dbReference type="PIRSF" id="PIRSF038001">
    <property type="entry name" value="Caspase_ICE"/>
    <property type="match status" value="1"/>
</dbReference>
<proteinExistence type="inferred from homology"/>
<dbReference type="InterPro" id="IPR029030">
    <property type="entry name" value="Caspase-like_dom_sf"/>
</dbReference>
<evidence type="ECO:0000256" key="1">
    <source>
        <dbReference type="ARBA" id="ARBA00010134"/>
    </source>
</evidence>
<dbReference type="Proteomes" id="UP000215902">
    <property type="component" value="Unassembled WGS sequence"/>
</dbReference>
<evidence type="ECO:0000256" key="5">
    <source>
        <dbReference type="PIRSR" id="PIRSR038001-1"/>
    </source>
</evidence>
<organism evidence="9 10">
    <name type="scientific">Macrostomum lignano</name>
    <dbReference type="NCBI Taxonomy" id="282301"/>
    <lineage>
        <taxon>Eukaryota</taxon>
        <taxon>Metazoa</taxon>
        <taxon>Spiralia</taxon>
        <taxon>Lophotrochozoa</taxon>
        <taxon>Platyhelminthes</taxon>
        <taxon>Rhabditophora</taxon>
        <taxon>Macrostomorpha</taxon>
        <taxon>Macrostomida</taxon>
        <taxon>Macrostomidae</taxon>
        <taxon>Macrostomum</taxon>
    </lineage>
</organism>
<evidence type="ECO:0000256" key="2">
    <source>
        <dbReference type="ARBA" id="ARBA00022670"/>
    </source>
</evidence>
<dbReference type="PANTHER" id="PTHR47901">
    <property type="entry name" value="CASPASE RECRUITMENT DOMAIN-CONTAINING PROTEIN 18"/>
    <property type="match status" value="1"/>
</dbReference>
<dbReference type="GO" id="GO:0006508">
    <property type="term" value="P:proteolysis"/>
    <property type="evidence" value="ECO:0007669"/>
    <property type="project" value="UniProtKB-KW"/>
</dbReference>
<dbReference type="PRINTS" id="PR00376">
    <property type="entry name" value="IL1BCENZYME"/>
</dbReference>
<dbReference type="InterPro" id="IPR015917">
    <property type="entry name" value="Pept_C14A"/>
</dbReference>
<feature type="domain" description="Caspase family p20" evidence="8">
    <location>
        <begin position="75"/>
        <end position="196"/>
    </location>
</feature>
<evidence type="ECO:0000256" key="6">
    <source>
        <dbReference type="RuleBase" id="RU003971"/>
    </source>
</evidence>
<evidence type="ECO:0000259" key="7">
    <source>
        <dbReference type="PROSITE" id="PS50207"/>
    </source>
</evidence>
<keyword evidence="4" id="KW-0378">Hydrolase</keyword>
<feature type="active site" evidence="5">
    <location>
        <position position="152"/>
    </location>
</feature>
<dbReference type="InterPro" id="IPR001309">
    <property type="entry name" value="Pept_C14_p20"/>
</dbReference>
<dbReference type="SMART" id="SM00115">
    <property type="entry name" value="CASc"/>
    <property type="match status" value="1"/>
</dbReference>
<dbReference type="PROSITE" id="PS50208">
    <property type="entry name" value="CASPASE_P20"/>
    <property type="match status" value="1"/>
</dbReference>
<gene>
    <name evidence="9" type="ORF">BOX15_Mlig022708g1</name>
</gene>
<sequence length="334" mass="38095">MSTREQNLPETLERPEVSPVVLDDLENNFPEIGKVEETAGVLPLIGINFDNFEARILEKHEADRFETAYDTRGNPRGLCLIINNKSFAGKLEDRTGTDVDRDNLSNLFNKLLYKVEIVNNQTAEGMKETCRRFILDPEHERYSSCVLAVLSHGTNGKILGSDSKPVDEYKDILSLFNHSDCKLTGKPKFVIIQACRIELDRTDKGTQHPMVDQEVSDGPVVEGDENFDLVDHLRRLNYGDAQRVENRLTPDFADLLIAHSTLPGYFSWRHTKQGSWFIQAIVQVFSIHFHSEHVADMMVQVNAVISKAFGRNIRCQMPSPTNHLRKKFYFFPSK</sequence>
<dbReference type="STRING" id="282301.A0A267GHH6"/>
<evidence type="ECO:0000313" key="9">
    <source>
        <dbReference type="EMBL" id="PAA85491.1"/>
    </source>
</evidence>
<evidence type="ECO:0000256" key="3">
    <source>
        <dbReference type="ARBA" id="ARBA00022703"/>
    </source>
</evidence>
<keyword evidence="2" id="KW-0645">Protease</keyword>
<keyword evidence="3" id="KW-0053">Apoptosis</keyword>
<dbReference type="InterPro" id="IPR002138">
    <property type="entry name" value="Pept_C14_p10"/>
</dbReference>
<dbReference type="OrthoDB" id="6114029at2759"/>
<feature type="active site" evidence="5">
    <location>
        <position position="195"/>
    </location>
</feature>
<dbReference type="AlphaFoldDB" id="A0A267GHH6"/>
<comment type="similarity">
    <text evidence="1 6">Belongs to the peptidase C14A family.</text>
</comment>
<feature type="domain" description="Caspase family p10" evidence="7">
    <location>
        <begin position="250"/>
        <end position="332"/>
    </location>
</feature>
<dbReference type="GO" id="GO:0004197">
    <property type="term" value="F:cysteine-type endopeptidase activity"/>
    <property type="evidence" value="ECO:0007669"/>
    <property type="project" value="InterPro"/>
</dbReference>
<dbReference type="InterPro" id="IPR011600">
    <property type="entry name" value="Pept_C14_caspase"/>
</dbReference>
<dbReference type="CDD" id="cd00032">
    <property type="entry name" value="CASc"/>
    <property type="match status" value="1"/>
</dbReference>
<reference evidence="9 10" key="1">
    <citation type="submission" date="2017-06" db="EMBL/GenBank/DDBJ databases">
        <title>A platform for efficient transgenesis in Macrostomum lignano, a flatworm model organism for stem cell research.</title>
        <authorList>
            <person name="Berezikov E."/>
        </authorList>
    </citation>
    <scope>NUCLEOTIDE SEQUENCE [LARGE SCALE GENOMIC DNA]</scope>
    <source>
        <strain evidence="9">DV1</strain>
        <tissue evidence="9">Whole organism</tissue>
    </source>
</reference>
<evidence type="ECO:0000313" key="10">
    <source>
        <dbReference type="Proteomes" id="UP000215902"/>
    </source>
</evidence>
<dbReference type="EMBL" id="NIVC01000323">
    <property type="protein sequence ID" value="PAA85491.1"/>
    <property type="molecule type" value="Genomic_DNA"/>
</dbReference>
<name>A0A267GHH6_9PLAT</name>
<dbReference type="Pfam" id="PF00656">
    <property type="entry name" value="Peptidase_C14"/>
    <property type="match status" value="1"/>
</dbReference>
<evidence type="ECO:0008006" key="11">
    <source>
        <dbReference type="Google" id="ProtNLM"/>
    </source>
</evidence>
<evidence type="ECO:0000256" key="4">
    <source>
        <dbReference type="ARBA" id="ARBA00022801"/>
    </source>
</evidence>
<dbReference type="SUPFAM" id="SSF52129">
    <property type="entry name" value="Caspase-like"/>
    <property type="match status" value="1"/>
</dbReference>
<dbReference type="InterPro" id="IPR002398">
    <property type="entry name" value="Pept_C14"/>
</dbReference>
<keyword evidence="10" id="KW-1185">Reference proteome</keyword>
<protein>
    <recommendedName>
        <fullName evidence="11">Caspase family p20 domain-containing protein</fullName>
    </recommendedName>
</protein>